<comment type="caution">
    <text evidence="3">The sequence shown here is derived from an EMBL/GenBank/DDBJ whole genome shotgun (WGS) entry which is preliminary data.</text>
</comment>
<dbReference type="EMBL" id="JANUGU010000002">
    <property type="protein sequence ID" value="MCS0657942.1"/>
    <property type="molecule type" value="Genomic_DNA"/>
</dbReference>
<reference evidence="3 4" key="1">
    <citation type="submission" date="2022-08" db="EMBL/GenBank/DDBJ databases">
        <title>Reclassification of Massilia species as members of the genera Telluria, Duganella, Pseudoduganella, Mokoshia gen. nov. and Zemynaea gen. nov. using orthogonal and non-orthogonal genome-based approaches.</title>
        <authorList>
            <person name="Bowman J.P."/>
        </authorList>
    </citation>
    <scope>NUCLEOTIDE SEQUENCE [LARGE SCALE GENOMIC DNA]</scope>
    <source>
        <strain evidence="3 4">JCM 31606</strain>
    </source>
</reference>
<dbReference type="InterPro" id="IPR007890">
    <property type="entry name" value="CHASE2"/>
</dbReference>
<dbReference type="Proteomes" id="UP001204621">
    <property type="component" value="Unassembled WGS sequence"/>
</dbReference>
<accession>A0ABT2CVF1</accession>
<keyword evidence="1" id="KW-0472">Membrane</keyword>
<keyword evidence="1" id="KW-1133">Transmembrane helix</keyword>
<evidence type="ECO:0000313" key="4">
    <source>
        <dbReference type="Proteomes" id="UP001204621"/>
    </source>
</evidence>
<dbReference type="InterPro" id="IPR001054">
    <property type="entry name" value="A/G_cyclase"/>
</dbReference>
<dbReference type="SMART" id="SM00044">
    <property type="entry name" value="CYCc"/>
    <property type="match status" value="1"/>
</dbReference>
<organism evidence="3 4">
    <name type="scientific">Massilia terrae</name>
    <dbReference type="NCBI Taxonomy" id="1811224"/>
    <lineage>
        <taxon>Bacteria</taxon>
        <taxon>Pseudomonadati</taxon>
        <taxon>Pseudomonadota</taxon>
        <taxon>Betaproteobacteria</taxon>
        <taxon>Burkholderiales</taxon>
        <taxon>Oxalobacteraceae</taxon>
        <taxon>Telluria group</taxon>
        <taxon>Massilia</taxon>
    </lineage>
</organism>
<gene>
    <name evidence="3" type="ORF">NX778_07695</name>
</gene>
<feature type="transmembrane region" description="Helical" evidence="1">
    <location>
        <begin position="405"/>
        <end position="436"/>
    </location>
</feature>
<protein>
    <submittedName>
        <fullName evidence="3">Adenylate/guanylate cyclase domain-containing protein</fullName>
    </submittedName>
</protein>
<dbReference type="PANTHER" id="PTHR43081:SF1">
    <property type="entry name" value="ADENYLATE CYCLASE, TERMINAL-DIFFERENTIATION SPECIFIC"/>
    <property type="match status" value="1"/>
</dbReference>
<dbReference type="Pfam" id="PF00211">
    <property type="entry name" value="Guanylate_cyc"/>
    <property type="match status" value="1"/>
</dbReference>
<keyword evidence="4" id="KW-1185">Reference proteome</keyword>
<dbReference type="PROSITE" id="PS50125">
    <property type="entry name" value="GUANYLATE_CYCLASE_2"/>
    <property type="match status" value="1"/>
</dbReference>
<dbReference type="SUPFAM" id="SSF55073">
    <property type="entry name" value="Nucleotide cyclase"/>
    <property type="match status" value="1"/>
</dbReference>
<evidence type="ECO:0000256" key="1">
    <source>
        <dbReference type="SAM" id="Phobius"/>
    </source>
</evidence>
<dbReference type="PANTHER" id="PTHR43081">
    <property type="entry name" value="ADENYLATE CYCLASE, TERMINAL-DIFFERENTIATION SPECIFIC-RELATED"/>
    <property type="match status" value="1"/>
</dbReference>
<sequence length="770" mass="83119">MTTILKTVVPAEAGTHRQAALPHTRHGSRPSPGRRFSEWGKKYGLRWALGLALTIVAALYPLGFWSSSFIERQDTVLSDLRMRLEPPVLDPRIVIVDIDSKSLTRIGRFPWSRNILARLVSQLTDHYHAGAVGFDISFPEPDNSSGYAVLEKLGEQDPALRARLGELKGALDYDGLFAQAMRGHPVVLGYNVAADQQKGKLPAPAFTLADLNGADVTSYRSKGYEANVARLQDAAAGAGFFTVEPDSDGVVRSAPLLYRIGEGYYPALSLATVAAYKKAEAITPNVKDDEVEAVVLFGESGASEVPMGSALTTIIQYRGSGGPAGEAFRYVSASDVLSGAAPASVLRNAIVLVGTTAPGLQDLRATPVNPQYPGVEAHANLIKSILDGHFKRRPIDGFLTEAEQIAVVGVALAVALAVLAPVYQVLLAGAALAGSLGFNYAMYSQRDLVLDVFPCLLLVAVLFLMNLAWGYFAEFRKGRALVSRFGEYVAPELVAQMAENPEAYNMEGESRELTVMFVDVRGFTTISEGLSPKELREYINLYLTAMSEDIRSSHQGTLDKYIGDAVMAFWGAPVAFPDHASRAVATSLLMQQSAARLNRDFVKRGWPELKIGIGLNSGPMHVGDMGSAIRRAYTVMGDAVNLGSRLEGITKVYGVGICVGEATRRAAPDFVYRELDLVRVKGKNEPVAIFEPVGPAAEVGPAERAEIAAWDEALALVRAQDWDAAQGRIAALRAAHPDRGLYALYLARIDRYRQHPPGAGWDGVISFETK</sequence>
<dbReference type="InterPro" id="IPR029787">
    <property type="entry name" value="Nucleotide_cyclase"/>
</dbReference>
<feature type="transmembrane region" description="Helical" evidence="1">
    <location>
        <begin position="44"/>
        <end position="65"/>
    </location>
</feature>
<dbReference type="RefSeq" id="WP_258811136.1">
    <property type="nucleotide sequence ID" value="NZ_JANUGU010000002.1"/>
</dbReference>
<evidence type="ECO:0000313" key="3">
    <source>
        <dbReference type="EMBL" id="MCS0657942.1"/>
    </source>
</evidence>
<evidence type="ECO:0000259" key="2">
    <source>
        <dbReference type="PROSITE" id="PS50125"/>
    </source>
</evidence>
<proteinExistence type="predicted"/>
<dbReference type="SMART" id="SM01080">
    <property type="entry name" value="CHASE2"/>
    <property type="match status" value="1"/>
</dbReference>
<dbReference type="Pfam" id="PF05226">
    <property type="entry name" value="CHASE2"/>
    <property type="match status" value="1"/>
</dbReference>
<dbReference type="Gene3D" id="3.30.70.1230">
    <property type="entry name" value="Nucleotide cyclase"/>
    <property type="match status" value="1"/>
</dbReference>
<feature type="domain" description="Guanylate cyclase" evidence="2">
    <location>
        <begin position="514"/>
        <end position="647"/>
    </location>
</feature>
<dbReference type="InterPro" id="IPR050697">
    <property type="entry name" value="Adenylyl/Guanylyl_Cyclase_3/4"/>
</dbReference>
<keyword evidence="1" id="KW-0812">Transmembrane</keyword>
<feature type="transmembrane region" description="Helical" evidence="1">
    <location>
        <begin position="448"/>
        <end position="472"/>
    </location>
</feature>
<dbReference type="CDD" id="cd07302">
    <property type="entry name" value="CHD"/>
    <property type="match status" value="1"/>
</dbReference>
<name>A0ABT2CVF1_9BURK</name>